<dbReference type="EMBL" id="JBEPMK010000001">
    <property type="protein sequence ID" value="MET3643463.1"/>
    <property type="molecule type" value="Genomic_DNA"/>
</dbReference>
<accession>A0ABV2JHS8</accession>
<keyword evidence="1" id="KW-0812">Transmembrane</keyword>
<dbReference type="InterPro" id="IPR047752">
    <property type="entry name" value="MacP"/>
</dbReference>
<comment type="caution">
    <text evidence="2">The sequence shown here is derived from an EMBL/GenBank/DDBJ whole genome shotgun (WGS) entry which is preliminary data.</text>
</comment>
<evidence type="ECO:0000313" key="2">
    <source>
        <dbReference type="EMBL" id="MET3643463.1"/>
    </source>
</evidence>
<dbReference type="Pfam" id="PF26336">
    <property type="entry name" value="MacP_activator"/>
    <property type="match status" value="1"/>
</dbReference>
<dbReference type="Proteomes" id="UP001549055">
    <property type="component" value="Unassembled WGS sequence"/>
</dbReference>
<gene>
    <name evidence="2" type="ORF">ABID27_000080</name>
</gene>
<sequence>MSKPLLTDEVLQREARKKRFGYYEEDAEDVYEDDVEEWQYGEDDYQGYQEGQTMRIPVEASVVKSRRIETIKKERFKSKVNTILFWIVLLLIVFILAVIYF</sequence>
<name>A0ABV2JHS8_9STRE</name>
<keyword evidence="3" id="KW-1185">Reference proteome</keyword>
<keyword evidence="1" id="KW-0472">Membrane</keyword>
<dbReference type="NCBIfam" id="NF038277">
    <property type="entry name" value="accessory_MacP"/>
    <property type="match status" value="1"/>
</dbReference>
<proteinExistence type="predicted"/>
<evidence type="ECO:0000256" key="1">
    <source>
        <dbReference type="SAM" id="Phobius"/>
    </source>
</evidence>
<dbReference type="RefSeq" id="WP_253362434.1">
    <property type="nucleotide sequence ID" value="NZ_JALJXU010000001.1"/>
</dbReference>
<reference evidence="2 3" key="1">
    <citation type="submission" date="2024-06" db="EMBL/GenBank/DDBJ databases">
        <title>Genomic Encyclopedia of Type Strains, Phase IV (KMG-IV): sequencing the most valuable type-strain genomes for metagenomic binning, comparative biology and taxonomic classification.</title>
        <authorList>
            <person name="Goeker M."/>
        </authorList>
    </citation>
    <scope>NUCLEOTIDE SEQUENCE [LARGE SCALE GENOMIC DNA]</scope>
    <source>
        <strain evidence="2 3">DSM 15349</strain>
    </source>
</reference>
<feature type="transmembrane region" description="Helical" evidence="1">
    <location>
        <begin position="82"/>
        <end position="100"/>
    </location>
</feature>
<protein>
    <submittedName>
        <fullName evidence="2">Nucleic acid-binding Zn ribbon protein</fullName>
    </submittedName>
</protein>
<evidence type="ECO:0000313" key="3">
    <source>
        <dbReference type="Proteomes" id="UP001549055"/>
    </source>
</evidence>
<keyword evidence="1" id="KW-1133">Transmembrane helix</keyword>
<organism evidence="2 3">
    <name type="scientific">Streptococcus gallinaceus</name>
    <dbReference type="NCBI Taxonomy" id="165758"/>
    <lineage>
        <taxon>Bacteria</taxon>
        <taxon>Bacillati</taxon>
        <taxon>Bacillota</taxon>
        <taxon>Bacilli</taxon>
        <taxon>Lactobacillales</taxon>
        <taxon>Streptococcaceae</taxon>
        <taxon>Streptococcus</taxon>
    </lineage>
</organism>